<dbReference type="PROSITE" id="PS50088">
    <property type="entry name" value="ANK_REPEAT"/>
    <property type="match status" value="2"/>
</dbReference>
<sequence>MNVHFLTGKEDIPKQPTVRRLRGRGCSVRWAVALGLLVYLATQEKNSDSLKNLLLLIGKNFSHPIGVPPEMGYTPLHVGCHYGNIKIVNFLLQHSAKVNAKTKNGYTPLHQAAQQGHTHIINVLLQNNASPNELTVNGNTALGIARRLGYISVVDTLKVVTEETMTTTENSKRFFEIKKALRESRVKDKIKLQLQKSERPRKVSKFPIRGVNVYRKQVKEATVTEKHKMNVPETMNEVLDMSDDEVRKANAPEMLSDGEYISDVEEAVANVHFHEAIGMLRVCLSTGTSETSSHWHPRNYMDQDKNSTDQQLYNDSPKTYLHLKESLMNLKELPAKEEDLKLVGQSIRERKAQAPPEELSTQEWEQGCRPRHQMRSPGQHTGRKGSSSRKLWAHIRRRGMLIGHGDGAVKDEGETLRTSSPAGRYGDELGLQHLHCKACRFSSPTQKCLGCTQEPPESLEKWQKFSLVMVLSWKEIRREVHRVEEEKKREELL</sequence>
<gene>
    <name evidence="3" type="ORF">P7K49_024043</name>
</gene>
<dbReference type="InterPro" id="IPR052391">
    <property type="entry name" value="E3_Ligase-Neurotoxin"/>
</dbReference>
<keyword evidence="1" id="KW-0040">ANK repeat</keyword>
<dbReference type="SMART" id="SM00248">
    <property type="entry name" value="ANK"/>
    <property type="match status" value="2"/>
</dbReference>
<dbReference type="Pfam" id="PF12796">
    <property type="entry name" value="Ank_2"/>
    <property type="match status" value="1"/>
</dbReference>
<keyword evidence="4" id="KW-1185">Reference proteome</keyword>
<dbReference type="Gene3D" id="1.25.40.20">
    <property type="entry name" value="Ankyrin repeat-containing domain"/>
    <property type="match status" value="1"/>
</dbReference>
<dbReference type="PANTHER" id="PTHR24133:SF34">
    <property type="entry name" value="ANKYRIN-3"/>
    <property type="match status" value="1"/>
</dbReference>
<proteinExistence type="predicted"/>
<dbReference type="InterPro" id="IPR036770">
    <property type="entry name" value="Ankyrin_rpt-contain_sf"/>
</dbReference>
<evidence type="ECO:0000256" key="2">
    <source>
        <dbReference type="SAM" id="MobiDB-lite"/>
    </source>
</evidence>
<evidence type="ECO:0000256" key="1">
    <source>
        <dbReference type="PROSITE-ProRule" id="PRU00023"/>
    </source>
</evidence>
<feature type="repeat" description="ANK" evidence="1">
    <location>
        <begin position="71"/>
        <end position="103"/>
    </location>
</feature>
<comment type="caution">
    <text evidence="3">The sequence shown here is derived from an EMBL/GenBank/DDBJ whole genome shotgun (WGS) entry which is preliminary data.</text>
</comment>
<dbReference type="Proteomes" id="UP001266305">
    <property type="component" value="Unassembled WGS sequence"/>
</dbReference>
<reference evidence="3 4" key="1">
    <citation type="submission" date="2023-05" db="EMBL/GenBank/DDBJ databases">
        <title>B98-5 Cell Line De Novo Hybrid Assembly: An Optical Mapping Approach.</title>
        <authorList>
            <person name="Kananen K."/>
            <person name="Auerbach J.A."/>
            <person name="Kautto E."/>
            <person name="Blachly J.S."/>
        </authorList>
    </citation>
    <scope>NUCLEOTIDE SEQUENCE [LARGE SCALE GENOMIC DNA]</scope>
    <source>
        <strain evidence="3">B95-8</strain>
        <tissue evidence="3">Cell line</tissue>
    </source>
</reference>
<dbReference type="InterPro" id="IPR002110">
    <property type="entry name" value="Ankyrin_rpt"/>
</dbReference>
<accession>A0ABQ9UNG3</accession>
<dbReference type="EMBL" id="JASSZA010000011">
    <property type="protein sequence ID" value="KAK2098592.1"/>
    <property type="molecule type" value="Genomic_DNA"/>
</dbReference>
<protein>
    <submittedName>
        <fullName evidence="3">Uncharacterized protein</fullName>
    </submittedName>
</protein>
<name>A0ABQ9UNG3_SAGOE</name>
<dbReference type="PANTHER" id="PTHR24133">
    <property type="entry name" value="ANKYRIN DOMAIN-CONTAINING"/>
    <property type="match status" value="1"/>
</dbReference>
<evidence type="ECO:0000313" key="4">
    <source>
        <dbReference type="Proteomes" id="UP001266305"/>
    </source>
</evidence>
<dbReference type="SUPFAM" id="SSF48403">
    <property type="entry name" value="Ankyrin repeat"/>
    <property type="match status" value="1"/>
</dbReference>
<feature type="repeat" description="ANK" evidence="1">
    <location>
        <begin position="104"/>
        <end position="136"/>
    </location>
</feature>
<organism evidence="3 4">
    <name type="scientific">Saguinus oedipus</name>
    <name type="common">Cotton-top tamarin</name>
    <name type="synonym">Oedipomidas oedipus</name>
    <dbReference type="NCBI Taxonomy" id="9490"/>
    <lineage>
        <taxon>Eukaryota</taxon>
        <taxon>Metazoa</taxon>
        <taxon>Chordata</taxon>
        <taxon>Craniata</taxon>
        <taxon>Vertebrata</taxon>
        <taxon>Euteleostomi</taxon>
        <taxon>Mammalia</taxon>
        <taxon>Eutheria</taxon>
        <taxon>Euarchontoglires</taxon>
        <taxon>Primates</taxon>
        <taxon>Haplorrhini</taxon>
        <taxon>Platyrrhini</taxon>
        <taxon>Cebidae</taxon>
        <taxon>Callitrichinae</taxon>
        <taxon>Saguinus</taxon>
    </lineage>
</organism>
<feature type="region of interest" description="Disordered" evidence="2">
    <location>
        <begin position="350"/>
        <end position="389"/>
    </location>
</feature>
<evidence type="ECO:0000313" key="3">
    <source>
        <dbReference type="EMBL" id="KAK2098592.1"/>
    </source>
</evidence>
<dbReference type="PROSITE" id="PS50297">
    <property type="entry name" value="ANK_REP_REGION"/>
    <property type="match status" value="2"/>
</dbReference>